<evidence type="ECO:0000259" key="4">
    <source>
        <dbReference type="SMART" id="SM00382"/>
    </source>
</evidence>
<proteinExistence type="inferred from homology"/>
<dbReference type="Pfam" id="PF00004">
    <property type="entry name" value="AAA"/>
    <property type="match status" value="1"/>
</dbReference>
<dbReference type="eggNOG" id="COG0464">
    <property type="taxonomic scope" value="Bacteria"/>
</dbReference>
<dbReference type="SMART" id="SM00382">
    <property type="entry name" value="AAA"/>
    <property type="match status" value="1"/>
</dbReference>
<organism evidence="5">
    <name type="scientific">Dechloromonas aromatica (strain RCB)</name>
    <dbReference type="NCBI Taxonomy" id="159087"/>
    <lineage>
        <taxon>Bacteria</taxon>
        <taxon>Pseudomonadati</taxon>
        <taxon>Pseudomonadota</taxon>
        <taxon>Betaproteobacteria</taxon>
        <taxon>Rhodocyclales</taxon>
        <taxon>Azonexaceae</taxon>
        <taxon>Dechloromonas</taxon>
    </lineage>
</organism>
<sequence>MAERLNATARDVEADLAWLAALLQHRLDTYFAEKPASPALPGERPPPSLADSQSPYAEFLRRHALTADERAVLLLALAPSLRPQLLDVLWARNPANQRGYSEFGGVQGASSGHFIPTGETACFLLAGDHLAERLRIIHLLGQHDSLLAGDVLLPLVPPPGEGLLAGRLQPAPALLALFGLDAPGSEADALPAQRVTTGLAWADLVLPPATLAQLEEVRDWLAHGDTLLHTLGMAARMRPGYTCLFHGPPGTGKTLSACLLGKLCEREVHRVDLSMVVSKYIGETEKNLARVFDLAEQRGWILFFDEADALFGQRTRVDSAHDRYANQEVSYLLQRIEDFPGVVILSSNLRGNIDDAFTRRFQSVVAFPMPAVEERYRLWTESIPALLERDRDLDFVRLAEKYEVSGGTIINVIRYAALRSLVRGDRRLATDDIDDGLRRELLKEGRGF</sequence>
<dbReference type="EMBL" id="CP000089">
    <property type="protein sequence ID" value="AAZ48331.1"/>
    <property type="molecule type" value="Genomic_DNA"/>
</dbReference>
<accession>Q47A00</accession>
<feature type="domain" description="AAA+ ATPase" evidence="4">
    <location>
        <begin position="239"/>
        <end position="367"/>
    </location>
</feature>
<gene>
    <name evidence="5" type="ordered locus">Daro_3602</name>
</gene>
<evidence type="ECO:0000313" key="5">
    <source>
        <dbReference type="EMBL" id="AAZ48331.1"/>
    </source>
</evidence>
<dbReference type="STRING" id="159087.Daro_3602"/>
<dbReference type="CDD" id="cd19481">
    <property type="entry name" value="RecA-like_protease"/>
    <property type="match status" value="1"/>
</dbReference>
<dbReference type="SUPFAM" id="SSF52540">
    <property type="entry name" value="P-loop containing nucleoside triphosphate hydrolases"/>
    <property type="match status" value="1"/>
</dbReference>
<dbReference type="InterPro" id="IPR050221">
    <property type="entry name" value="26S_Proteasome_ATPase"/>
</dbReference>
<evidence type="ECO:0000256" key="2">
    <source>
        <dbReference type="ARBA" id="ARBA00022741"/>
    </source>
</evidence>
<dbReference type="GO" id="GO:0016887">
    <property type="term" value="F:ATP hydrolysis activity"/>
    <property type="evidence" value="ECO:0007669"/>
    <property type="project" value="InterPro"/>
</dbReference>
<dbReference type="InterPro" id="IPR003959">
    <property type="entry name" value="ATPase_AAA_core"/>
</dbReference>
<evidence type="ECO:0000256" key="3">
    <source>
        <dbReference type="ARBA" id="ARBA00022840"/>
    </source>
</evidence>
<protein>
    <submittedName>
        <fullName evidence="5">AAA ATPase, central region</fullName>
    </submittedName>
</protein>
<name>Q47A00_DECAR</name>
<reference evidence="5" key="1">
    <citation type="submission" date="2005-08" db="EMBL/GenBank/DDBJ databases">
        <title>Complete sequence of Dechloromonas aromatica RCB.</title>
        <authorList>
            <person name="Salinero K.K."/>
            <person name="Copeland A."/>
            <person name="Lucas S."/>
            <person name="Lapidus A."/>
            <person name="Barry K."/>
            <person name="Detter J.C."/>
            <person name="Glavina T."/>
            <person name="Hammon N."/>
            <person name="Israni S."/>
            <person name="Pitluck S."/>
            <person name="Di Bartolo G."/>
            <person name="Trong S."/>
            <person name="Schmutz J."/>
            <person name="Larimer F."/>
            <person name="Land M."/>
            <person name="Ivanova N."/>
            <person name="Richardson P."/>
        </authorList>
    </citation>
    <scope>NUCLEOTIDE SEQUENCE</scope>
    <source>
        <strain evidence="5">RCB</strain>
    </source>
</reference>
<dbReference type="InterPro" id="IPR027417">
    <property type="entry name" value="P-loop_NTPase"/>
</dbReference>
<dbReference type="PANTHER" id="PTHR23073">
    <property type="entry name" value="26S PROTEASOME REGULATORY SUBUNIT"/>
    <property type="match status" value="1"/>
</dbReference>
<dbReference type="InterPro" id="IPR003593">
    <property type="entry name" value="AAA+_ATPase"/>
</dbReference>
<comment type="similarity">
    <text evidence="1">Belongs to the AAA ATPase family.</text>
</comment>
<dbReference type="GO" id="GO:0005524">
    <property type="term" value="F:ATP binding"/>
    <property type="evidence" value="ECO:0007669"/>
    <property type="project" value="UniProtKB-KW"/>
</dbReference>
<dbReference type="HOGENOM" id="CLU_612364_0_0_4"/>
<keyword evidence="3" id="KW-0067">ATP-binding</keyword>
<keyword evidence="2" id="KW-0547">Nucleotide-binding</keyword>
<dbReference type="KEGG" id="dar:Daro_3602"/>
<dbReference type="Gene3D" id="3.40.50.300">
    <property type="entry name" value="P-loop containing nucleotide triphosphate hydrolases"/>
    <property type="match status" value="1"/>
</dbReference>
<dbReference type="OrthoDB" id="9802352at2"/>
<evidence type="ECO:0000256" key="1">
    <source>
        <dbReference type="ARBA" id="ARBA00006914"/>
    </source>
</evidence>
<dbReference type="AlphaFoldDB" id="Q47A00"/>